<sequence length="69" mass="8496">MHKLKNFLLEKESKSDQETKKELKNYMKILDYIEPREFDNTITEKDIFKIHQLTTKNILDPVHHNRRRN</sequence>
<organism evidence="1">
    <name type="scientific">candidate division CPR1 bacterium ADurb.Bin160</name>
    <dbReference type="NCBI Taxonomy" id="1852826"/>
    <lineage>
        <taxon>Bacteria</taxon>
        <taxon>candidate division CPR1</taxon>
    </lineage>
</organism>
<dbReference type="Proteomes" id="UP000485621">
    <property type="component" value="Unassembled WGS sequence"/>
</dbReference>
<reference evidence="1" key="1">
    <citation type="submission" date="2017-02" db="EMBL/GenBank/DDBJ databases">
        <title>Delving into the versatile metabolic prowess of the omnipresent phylum Bacteroidetes.</title>
        <authorList>
            <person name="Nobu M.K."/>
            <person name="Mei R."/>
            <person name="Narihiro T."/>
            <person name="Kuroda K."/>
            <person name="Liu W.-T."/>
        </authorList>
    </citation>
    <scope>NUCLEOTIDE SEQUENCE</scope>
    <source>
        <strain evidence="1">ADurb.Bin160</strain>
    </source>
</reference>
<protein>
    <submittedName>
        <fullName evidence="1">Uncharacterized protein</fullName>
    </submittedName>
</protein>
<dbReference type="EMBL" id="MWDB01000001">
    <property type="protein sequence ID" value="OQB42585.1"/>
    <property type="molecule type" value="Genomic_DNA"/>
</dbReference>
<proteinExistence type="predicted"/>
<evidence type="ECO:0000313" key="1">
    <source>
        <dbReference type="EMBL" id="OQB42585.1"/>
    </source>
</evidence>
<comment type="caution">
    <text evidence="1">The sequence shown here is derived from an EMBL/GenBank/DDBJ whole genome shotgun (WGS) entry which is preliminary data.</text>
</comment>
<accession>A0A1V5ZQL3</accession>
<name>A0A1V5ZQL3_9BACT</name>
<dbReference type="AlphaFoldDB" id="A0A1V5ZQL3"/>
<gene>
    <name evidence="1" type="ORF">BWY04_00021</name>
</gene>